<evidence type="ECO:0000313" key="3">
    <source>
        <dbReference type="EMBL" id="QHS80035.1"/>
    </source>
</evidence>
<dbReference type="EMBL" id="MN740666">
    <property type="protein sequence ID" value="QHS80035.1"/>
    <property type="molecule type" value="Genomic_DNA"/>
</dbReference>
<accession>A0A6C0AL76</accession>
<feature type="region of interest" description="Disordered" evidence="2">
    <location>
        <begin position="316"/>
        <end position="336"/>
    </location>
</feature>
<name>A0A6C0AL76_9ZZZZ</name>
<feature type="compositionally biased region" description="Basic and acidic residues" evidence="2">
    <location>
        <begin position="70"/>
        <end position="80"/>
    </location>
</feature>
<feature type="region of interest" description="Disordered" evidence="2">
    <location>
        <begin position="391"/>
        <end position="433"/>
    </location>
</feature>
<feature type="compositionally biased region" description="Pro residues" evidence="2">
    <location>
        <begin position="48"/>
        <end position="60"/>
    </location>
</feature>
<feature type="compositionally biased region" description="Basic residues" evidence="2">
    <location>
        <begin position="408"/>
        <end position="433"/>
    </location>
</feature>
<sequence>MDPGTAGILVAEGAALAAVLSAYSLGREPSTAAAPTAAPTPGATAAPTPAPTAAPTPAPTPGAASSAAIEEAKGAVRQAEEAVKAAEERAQAAEAAAAAAMAARDQAVADAVAAEQQKASETAAAAPRVYQAAVEEAKGAVKAAEERAQAAEADAAAAVAAKDQAVADAAAAVAAKDQAVADAVAAEQQKASEAAAAAVAAAPVNENPTTGYEPPASPLPRISSASSVASSLYSAGLTDAGRGFPLPGVPQRSALSDAVDALRVKVAAIKEKVSAAHANGWKTRRMNEAITEAAAVAAKQTAEEKRQKMIAERAERAAKNSASVRNAAPVETSDQRQAAVPVRAALLDADHTVELAMAARRSSVADPRTVELESQLAALLDFLAQTEAEFAVPGEPVSRAAPRPGWRGGRRTSHRRHKNKKTRKSTFRRNRKH</sequence>
<evidence type="ECO:0000256" key="1">
    <source>
        <dbReference type="SAM" id="Coils"/>
    </source>
</evidence>
<reference evidence="3" key="1">
    <citation type="journal article" date="2020" name="Nature">
        <title>Giant virus diversity and host interactions through global metagenomics.</title>
        <authorList>
            <person name="Schulz F."/>
            <person name="Roux S."/>
            <person name="Paez-Espino D."/>
            <person name="Jungbluth S."/>
            <person name="Walsh D.A."/>
            <person name="Denef V.J."/>
            <person name="McMahon K.D."/>
            <person name="Konstantinidis K.T."/>
            <person name="Eloe-Fadrosh E.A."/>
            <person name="Kyrpides N.C."/>
            <person name="Woyke T."/>
        </authorList>
    </citation>
    <scope>NUCLEOTIDE SEQUENCE</scope>
    <source>
        <strain evidence="3">GVMAG-S-1035375-24</strain>
    </source>
</reference>
<keyword evidence="1" id="KW-0175">Coiled coil</keyword>
<organism evidence="3">
    <name type="scientific">viral metagenome</name>
    <dbReference type="NCBI Taxonomy" id="1070528"/>
    <lineage>
        <taxon>unclassified sequences</taxon>
        <taxon>metagenomes</taxon>
        <taxon>organismal metagenomes</taxon>
    </lineage>
</organism>
<evidence type="ECO:0000256" key="2">
    <source>
        <dbReference type="SAM" id="MobiDB-lite"/>
    </source>
</evidence>
<proteinExistence type="predicted"/>
<dbReference type="AlphaFoldDB" id="A0A6C0AL76"/>
<feature type="coiled-coil region" evidence="1">
    <location>
        <begin position="134"/>
        <end position="161"/>
    </location>
</feature>
<protein>
    <submittedName>
        <fullName evidence="3">Uncharacterized protein</fullName>
    </submittedName>
</protein>
<feature type="region of interest" description="Disordered" evidence="2">
    <location>
        <begin position="28"/>
        <end position="80"/>
    </location>
</feature>
<feature type="compositionally biased region" description="Low complexity" evidence="2">
    <location>
        <begin position="28"/>
        <end position="47"/>
    </location>
</feature>